<accession>T0ZA64</accession>
<evidence type="ECO:0000313" key="6">
    <source>
        <dbReference type="EMBL" id="EQD41943.1"/>
    </source>
</evidence>
<evidence type="ECO:0000256" key="3">
    <source>
        <dbReference type="ARBA" id="ARBA00022801"/>
    </source>
</evidence>
<dbReference type="PANTHER" id="PTHR43087:SF1">
    <property type="entry name" value="LAO_AO TRANSPORT SYSTEM ATPASE"/>
    <property type="match status" value="1"/>
</dbReference>
<evidence type="ECO:0000256" key="5">
    <source>
        <dbReference type="ARBA" id="ARBA00023186"/>
    </source>
</evidence>
<dbReference type="AlphaFoldDB" id="T0ZA64"/>
<evidence type="ECO:0000256" key="1">
    <source>
        <dbReference type="ARBA" id="ARBA00009625"/>
    </source>
</evidence>
<reference evidence="6" key="2">
    <citation type="journal article" date="2014" name="ISME J.">
        <title>Microbial stratification in low pH oxic and suboxic macroscopic growths along an acid mine drainage.</title>
        <authorList>
            <person name="Mendez-Garcia C."/>
            <person name="Mesa V."/>
            <person name="Sprenger R.R."/>
            <person name="Richter M."/>
            <person name="Diez M.S."/>
            <person name="Solano J."/>
            <person name="Bargiela R."/>
            <person name="Golyshina O.V."/>
            <person name="Manteca A."/>
            <person name="Ramos J.L."/>
            <person name="Gallego J.R."/>
            <person name="Llorente I."/>
            <person name="Martins Dos Santos V.A."/>
            <person name="Jensen O.N."/>
            <person name="Pelaez A.I."/>
            <person name="Sanchez J."/>
            <person name="Ferrer M."/>
        </authorList>
    </citation>
    <scope>NUCLEOTIDE SEQUENCE</scope>
</reference>
<sequence length="321" mass="34573">MSGAPRLPPVARAIVAGDRRALARTITAVENDDPSAGPVVRALYPRTGKIPVIGLTGPLGVGKSSLLSSLIGRLRAAGRTVAAIAVDPSSPFSGGSVLGDRIRLERRADDDGVYFRSMASRGEAGGIAAATREVARLLEAAGFDLVFVETVGSGQVDVAIREVATTSVVVLVPHLGDEVQTLKAGLFEIADIFDVNKSDLPGAERASRDLSELASLGRSADGWTPRIVRTSTTPPMGLDELWADIEAHERFLDESGGRVAGERRRLSHEIAERVRERVGRDVTVRLDRDRELRSLLDRVVARRTDPASAADRLYRERYRAR</sequence>
<dbReference type="InterPro" id="IPR052040">
    <property type="entry name" value="GTPase/Isobutyryl-CoA_mutase"/>
</dbReference>
<dbReference type="PANTHER" id="PTHR43087">
    <property type="entry name" value="LYSINE/ARGININE/ORNITHINE TRANSPORT SYSTEM KINASE"/>
    <property type="match status" value="1"/>
</dbReference>
<keyword evidence="2" id="KW-0547">Nucleotide-binding</keyword>
<dbReference type="EMBL" id="AUZY01009457">
    <property type="protein sequence ID" value="EQD41943.1"/>
    <property type="molecule type" value="Genomic_DNA"/>
</dbReference>
<evidence type="ECO:0000256" key="2">
    <source>
        <dbReference type="ARBA" id="ARBA00022741"/>
    </source>
</evidence>
<proteinExistence type="inferred from homology"/>
<dbReference type="SUPFAM" id="SSF52540">
    <property type="entry name" value="P-loop containing nucleoside triphosphate hydrolases"/>
    <property type="match status" value="1"/>
</dbReference>
<keyword evidence="4" id="KW-0342">GTP-binding</keyword>
<comment type="similarity">
    <text evidence="1">Belongs to the SIMIBI class G3E GTPase family. ArgK/MeaB subfamily.</text>
</comment>
<dbReference type="NCBIfam" id="TIGR00750">
    <property type="entry name" value="lao"/>
    <property type="match status" value="1"/>
</dbReference>
<protein>
    <submittedName>
        <fullName evidence="6">ArgK protein</fullName>
    </submittedName>
</protein>
<dbReference type="InterPro" id="IPR005129">
    <property type="entry name" value="GTPase_ArgK"/>
</dbReference>
<reference evidence="6" key="1">
    <citation type="submission" date="2013-08" db="EMBL/GenBank/DDBJ databases">
        <authorList>
            <person name="Mendez C."/>
            <person name="Richter M."/>
            <person name="Ferrer M."/>
            <person name="Sanchez J."/>
        </authorList>
    </citation>
    <scope>NUCLEOTIDE SEQUENCE</scope>
</reference>
<organism evidence="6">
    <name type="scientific">mine drainage metagenome</name>
    <dbReference type="NCBI Taxonomy" id="410659"/>
    <lineage>
        <taxon>unclassified sequences</taxon>
        <taxon>metagenomes</taxon>
        <taxon>ecological metagenomes</taxon>
    </lineage>
</organism>
<dbReference type="InterPro" id="IPR027417">
    <property type="entry name" value="P-loop_NTPase"/>
</dbReference>
<gene>
    <name evidence="6" type="ORF">B1B_14294</name>
</gene>
<dbReference type="GO" id="GO:0005525">
    <property type="term" value="F:GTP binding"/>
    <property type="evidence" value="ECO:0007669"/>
    <property type="project" value="UniProtKB-KW"/>
</dbReference>
<name>T0ZA64_9ZZZZ</name>
<comment type="caution">
    <text evidence="6">The sequence shown here is derived from an EMBL/GenBank/DDBJ whole genome shotgun (WGS) entry which is preliminary data.</text>
</comment>
<keyword evidence="5" id="KW-0143">Chaperone</keyword>
<evidence type="ECO:0000256" key="4">
    <source>
        <dbReference type="ARBA" id="ARBA00023134"/>
    </source>
</evidence>
<dbReference type="Gene3D" id="3.40.50.300">
    <property type="entry name" value="P-loop containing nucleotide triphosphate hydrolases"/>
    <property type="match status" value="1"/>
</dbReference>
<keyword evidence="3" id="KW-0378">Hydrolase</keyword>
<dbReference type="Pfam" id="PF03308">
    <property type="entry name" value="MeaB"/>
    <property type="match status" value="1"/>
</dbReference>
<dbReference type="GO" id="GO:0003924">
    <property type="term" value="F:GTPase activity"/>
    <property type="evidence" value="ECO:0007669"/>
    <property type="project" value="InterPro"/>
</dbReference>